<feature type="region of interest" description="Disordered" evidence="6">
    <location>
        <begin position="304"/>
        <end position="340"/>
    </location>
</feature>
<feature type="domain" description="PH" evidence="7">
    <location>
        <begin position="202"/>
        <end position="293"/>
    </location>
</feature>
<keyword evidence="2 5" id="KW-0863">Zinc-finger</keyword>
<dbReference type="SMART" id="SM00173">
    <property type="entry name" value="RAS"/>
    <property type="match status" value="1"/>
</dbReference>
<dbReference type="InterPro" id="IPR027417">
    <property type="entry name" value="P-loop_NTPase"/>
</dbReference>
<evidence type="ECO:0000256" key="5">
    <source>
        <dbReference type="PROSITE-ProRule" id="PRU00288"/>
    </source>
</evidence>
<dbReference type="Gene3D" id="1.25.40.20">
    <property type="entry name" value="Ankyrin repeat-containing domain"/>
    <property type="match status" value="1"/>
</dbReference>
<dbReference type="PROSITE" id="PS50115">
    <property type="entry name" value="ARFGAP"/>
    <property type="match status" value="1"/>
</dbReference>
<dbReference type="InterPro" id="IPR011993">
    <property type="entry name" value="PH-like_dom_sf"/>
</dbReference>
<dbReference type="SUPFAM" id="SSF48403">
    <property type="entry name" value="Ankyrin repeat"/>
    <property type="match status" value="1"/>
</dbReference>
<dbReference type="PANTHER" id="PTHR23180">
    <property type="entry name" value="CENTAURIN/ARF"/>
    <property type="match status" value="1"/>
</dbReference>
<dbReference type="Gene3D" id="3.40.50.300">
    <property type="entry name" value="P-loop containing nucleotide triphosphate hydrolases"/>
    <property type="match status" value="1"/>
</dbReference>
<dbReference type="Pfam" id="PF01412">
    <property type="entry name" value="ArfGap"/>
    <property type="match status" value="1"/>
</dbReference>
<evidence type="ECO:0000256" key="1">
    <source>
        <dbReference type="ARBA" id="ARBA00022723"/>
    </source>
</evidence>
<keyword evidence="1" id="KW-0479">Metal-binding</keyword>
<evidence type="ECO:0000256" key="3">
    <source>
        <dbReference type="ARBA" id="ARBA00022833"/>
    </source>
</evidence>
<feature type="repeat" description="ANK" evidence="4">
    <location>
        <begin position="497"/>
        <end position="529"/>
    </location>
</feature>
<dbReference type="PRINTS" id="PR00405">
    <property type="entry name" value="REVINTRACTNG"/>
</dbReference>
<dbReference type="InterPro" id="IPR038508">
    <property type="entry name" value="ArfGAP_dom_sf"/>
</dbReference>
<dbReference type="Gene3D" id="2.30.29.30">
    <property type="entry name" value="Pleckstrin-homology domain (PH domain)/Phosphotyrosine-binding domain (PTB)"/>
    <property type="match status" value="1"/>
</dbReference>
<dbReference type="InterPro" id="IPR001164">
    <property type="entry name" value="ArfGAP_dom"/>
</dbReference>
<accession>A0ABQ8XXQ5</accession>
<feature type="compositionally biased region" description="Basic and acidic residues" evidence="6">
    <location>
        <begin position="579"/>
        <end position="591"/>
    </location>
</feature>
<evidence type="ECO:0000256" key="6">
    <source>
        <dbReference type="SAM" id="MobiDB-lite"/>
    </source>
</evidence>
<dbReference type="Pfam" id="PF00169">
    <property type="entry name" value="PH"/>
    <property type="match status" value="1"/>
</dbReference>
<evidence type="ECO:0000256" key="4">
    <source>
        <dbReference type="PROSITE-ProRule" id="PRU00023"/>
    </source>
</evidence>
<feature type="region of interest" description="Disordered" evidence="6">
    <location>
        <begin position="554"/>
        <end position="604"/>
    </location>
</feature>
<keyword evidence="10" id="KW-1185">Reference proteome</keyword>
<keyword evidence="4" id="KW-0040">ANK repeat</keyword>
<dbReference type="SMART" id="SM00233">
    <property type="entry name" value="PH"/>
    <property type="match status" value="1"/>
</dbReference>
<dbReference type="PROSITE" id="PS51421">
    <property type="entry name" value="RAS"/>
    <property type="match status" value="1"/>
</dbReference>
<evidence type="ECO:0000259" key="8">
    <source>
        <dbReference type="PROSITE" id="PS50115"/>
    </source>
</evidence>
<evidence type="ECO:0000259" key="7">
    <source>
        <dbReference type="PROSITE" id="PS50003"/>
    </source>
</evidence>
<protein>
    <submittedName>
        <fullName evidence="9">Centaurin/arf</fullName>
    </submittedName>
</protein>
<dbReference type="SUPFAM" id="SSF57863">
    <property type="entry name" value="ArfGap/RecO-like zinc finger"/>
    <property type="match status" value="1"/>
</dbReference>
<dbReference type="SMART" id="SM00175">
    <property type="entry name" value="RAB"/>
    <property type="match status" value="1"/>
</dbReference>
<proteinExistence type="predicted"/>
<dbReference type="PROSITE" id="PS50003">
    <property type="entry name" value="PH_DOMAIN"/>
    <property type="match status" value="1"/>
</dbReference>
<dbReference type="Gene3D" id="1.10.220.150">
    <property type="entry name" value="Arf GTPase activating protein"/>
    <property type="match status" value="1"/>
</dbReference>
<evidence type="ECO:0000313" key="9">
    <source>
        <dbReference type="EMBL" id="KAJ6236204.1"/>
    </source>
</evidence>
<evidence type="ECO:0000256" key="2">
    <source>
        <dbReference type="ARBA" id="ARBA00022771"/>
    </source>
</evidence>
<sequence length="811" mass="92248">MSKNKKHKKKKSKSKNKNCLTILLIGPKSGKTQLTNRFLSNKFDTNYKPTKTKTNTKKKRIEGVSTKLEIIEIGSGLKDSKDLKETIPKSDGVILTYSVNDYGTFEEIIDYKTILKQNLKDSKTPILLVGLCSDDPLKKEVTSLEGHTKANKLGTFFIEISSKSNTGIKTTILSIIRLAKEHKELKEKQKDIIDTGEIVIDHPLIEGWIKKKASVGWTKLWCSLQDGTLYFFKKKGTNRVLKDKLQLLMCNTRPSTTQTNTIDLISSTKTFTFQLESQEKMLDWIDEIQNSVSQIANDLNSSKISKKAKQVSNSPNKKEKKKNDNKAKEGFTSATNETLSPLSEMRRFPPNHNCAECGLQNPSFISLSFGSVICLKCTHIYHQAFGKRSLIKSLLFSQWLSSELFYMKALGNDINKKIWEHNLKSEKPNPKSSNEEILKFVKEKYIEMKWMDPKIVSLNGEEKNEQLIDSIKKNDLHLALNLIKTGIDINQPIEGNEGLRPLHIASQYGNLLIVLLLCFNGAYLNITDDEGTTPSEIALDYGFKDIKKQITKFLSSEEKNEEEKESEGDGNTGNEEGQFDQKEEEKKIKQEPDEEKEIDDEIIGEELNEENEEKLYKYQNIKNFIQIGKLYSTSDYCEVENKILKNKSALDFLERTGRVTKSELAIINKRKIQSKLNSSLLPSKIPKGIEPFHYVAKQFLEKKGKEKKLSTIERRQQISGSGTRISLSHILAENSAEKGKRMVPQMTERRNEKLHLNLSGENNGGEMRTMYFTKTILQRMSDIKTERGKCAVFFTPSTTCGGYGSISESKK</sequence>
<name>A0ABQ8XXQ5_9EUKA</name>
<dbReference type="Proteomes" id="UP001150062">
    <property type="component" value="Unassembled WGS sequence"/>
</dbReference>
<feature type="compositionally biased region" description="Acidic residues" evidence="6">
    <location>
        <begin position="592"/>
        <end position="604"/>
    </location>
</feature>
<reference evidence="9" key="1">
    <citation type="submission" date="2022-08" db="EMBL/GenBank/DDBJ databases">
        <title>Novel sulfate-reducing endosymbionts in the free-living metamonad Anaeramoeba.</title>
        <authorList>
            <person name="Jerlstrom-Hultqvist J."/>
            <person name="Cepicka I."/>
            <person name="Gallot-Lavallee L."/>
            <person name="Salas-Leiva D."/>
            <person name="Curtis B.A."/>
            <person name="Zahonova K."/>
            <person name="Pipaliya S."/>
            <person name="Dacks J."/>
            <person name="Roger A.J."/>
        </authorList>
    </citation>
    <scope>NUCLEOTIDE SEQUENCE</scope>
    <source>
        <strain evidence="9">Schooner1</strain>
    </source>
</reference>
<dbReference type="Pfam" id="PF13857">
    <property type="entry name" value="Ank_5"/>
    <property type="match status" value="1"/>
</dbReference>
<dbReference type="EMBL" id="JAOAOG010000246">
    <property type="protein sequence ID" value="KAJ6236204.1"/>
    <property type="molecule type" value="Genomic_DNA"/>
</dbReference>
<dbReference type="InterPro" id="IPR001849">
    <property type="entry name" value="PH_domain"/>
</dbReference>
<dbReference type="SUPFAM" id="SSF50729">
    <property type="entry name" value="PH domain-like"/>
    <property type="match status" value="1"/>
</dbReference>
<gene>
    <name evidence="9" type="ORF">M0813_28126</name>
</gene>
<dbReference type="PROSITE" id="PS50297">
    <property type="entry name" value="ANK_REP_REGION"/>
    <property type="match status" value="1"/>
</dbReference>
<dbReference type="InterPro" id="IPR002110">
    <property type="entry name" value="Ankyrin_rpt"/>
</dbReference>
<dbReference type="SMART" id="SM00174">
    <property type="entry name" value="RHO"/>
    <property type="match status" value="1"/>
</dbReference>
<keyword evidence="3" id="KW-0862">Zinc</keyword>
<dbReference type="PROSITE" id="PS50088">
    <property type="entry name" value="ANK_REPEAT"/>
    <property type="match status" value="1"/>
</dbReference>
<dbReference type="PANTHER" id="PTHR23180:SF160">
    <property type="entry name" value="ADP-RIBOSYLATION FACTOR GTPASE-ACTIVATING PROTEIN EFFECTOR PROTEIN 1"/>
    <property type="match status" value="1"/>
</dbReference>
<dbReference type="InterPro" id="IPR036770">
    <property type="entry name" value="Ankyrin_rpt-contain_sf"/>
</dbReference>
<dbReference type="InterPro" id="IPR037278">
    <property type="entry name" value="ARFGAP/RecO"/>
</dbReference>
<dbReference type="Pfam" id="PF00071">
    <property type="entry name" value="Ras"/>
    <property type="match status" value="1"/>
</dbReference>
<organism evidence="9 10">
    <name type="scientific">Anaeramoeba flamelloides</name>
    <dbReference type="NCBI Taxonomy" id="1746091"/>
    <lineage>
        <taxon>Eukaryota</taxon>
        <taxon>Metamonada</taxon>
        <taxon>Anaeramoebidae</taxon>
        <taxon>Anaeramoeba</taxon>
    </lineage>
</organism>
<dbReference type="SMART" id="SM00105">
    <property type="entry name" value="ArfGap"/>
    <property type="match status" value="1"/>
</dbReference>
<dbReference type="SUPFAM" id="SSF52540">
    <property type="entry name" value="P-loop containing nucleoside triphosphate hydrolases"/>
    <property type="match status" value="1"/>
</dbReference>
<dbReference type="InterPro" id="IPR001806">
    <property type="entry name" value="Small_GTPase"/>
</dbReference>
<feature type="domain" description="Arf-GAP" evidence="8">
    <location>
        <begin position="336"/>
        <end position="462"/>
    </location>
</feature>
<evidence type="ECO:0000313" key="10">
    <source>
        <dbReference type="Proteomes" id="UP001150062"/>
    </source>
</evidence>
<dbReference type="InterPro" id="IPR045258">
    <property type="entry name" value="ACAP1/2/3-like"/>
</dbReference>
<comment type="caution">
    <text evidence="9">The sequence shown here is derived from an EMBL/GenBank/DDBJ whole genome shotgun (WGS) entry which is preliminary data.</text>
</comment>
<dbReference type="PROSITE" id="PS51419">
    <property type="entry name" value="RAB"/>
    <property type="match status" value="1"/>
</dbReference>